<dbReference type="EMBL" id="KB300220">
    <property type="protein sequence ID" value="ELU07019.1"/>
    <property type="molecule type" value="Genomic_DNA"/>
</dbReference>
<gene>
    <name evidence="1" type="ORF">CAPTEDRAFT_204624</name>
</gene>
<dbReference type="EMBL" id="AMQN01007209">
    <property type="status" value="NOT_ANNOTATED_CDS"/>
    <property type="molecule type" value="Genomic_DNA"/>
</dbReference>
<evidence type="ECO:0000313" key="1">
    <source>
        <dbReference type="EMBL" id="ELU07019.1"/>
    </source>
</evidence>
<dbReference type="Proteomes" id="UP000014760">
    <property type="component" value="Unassembled WGS sequence"/>
</dbReference>
<sequence length="186" mass="22330">MQRDLRLNDLYTCENYDSYLHFISCHNPERQPFSPLPHSQKSDNESVSHSRCYDAEPVEDAERPYGAQIQWYHYQKHHYQHMQKYGHQEYEKIRTKTTVVDSVLDMNYNCHTRIVQAFTINTRPSLFDIMLSQALNKILTNVFKKEHPATALAELQGFWYGFSGKRQGRHRHRRRNRLHLILVMFF</sequence>
<protein>
    <submittedName>
        <fullName evidence="1 2">Uncharacterized protein</fullName>
    </submittedName>
</protein>
<dbReference type="AlphaFoldDB" id="R7UKF4"/>
<dbReference type="HOGENOM" id="CLU_1455749_0_0_1"/>
<organism evidence="1">
    <name type="scientific">Capitella teleta</name>
    <name type="common">Polychaete worm</name>
    <dbReference type="NCBI Taxonomy" id="283909"/>
    <lineage>
        <taxon>Eukaryota</taxon>
        <taxon>Metazoa</taxon>
        <taxon>Spiralia</taxon>
        <taxon>Lophotrochozoa</taxon>
        <taxon>Annelida</taxon>
        <taxon>Polychaeta</taxon>
        <taxon>Sedentaria</taxon>
        <taxon>Scolecida</taxon>
        <taxon>Capitellidae</taxon>
        <taxon>Capitella</taxon>
    </lineage>
</organism>
<evidence type="ECO:0000313" key="3">
    <source>
        <dbReference type="Proteomes" id="UP000014760"/>
    </source>
</evidence>
<name>R7UKF4_CAPTE</name>
<dbReference type="EnsemblMetazoa" id="CapteT204624">
    <property type="protein sequence ID" value="CapteP204624"/>
    <property type="gene ID" value="CapteG204624"/>
</dbReference>
<reference evidence="1 3" key="2">
    <citation type="journal article" date="2013" name="Nature">
        <title>Insights into bilaterian evolution from three spiralian genomes.</title>
        <authorList>
            <person name="Simakov O."/>
            <person name="Marletaz F."/>
            <person name="Cho S.J."/>
            <person name="Edsinger-Gonzales E."/>
            <person name="Havlak P."/>
            <person name="Hellsten U."/>
            <person name="Kuo D.H."/>
            <person name="Larsson T."/>
            <person name="Lv J."/>
            <person name="Arendt D."/>
            <person name="Savage R."/>
            <person name="Osoegawa K."/>
            <person name="de Jong P."/>
            <person name="Grimwood J."/>
            <person name="Chapman J.A."/>
            <person name="Shapiro H."/>
            <person name="Aerts A."/>
            <person name="Otillar R.P."/>
            <person name="Terry A.Y."/>
            <person name="Boore J.L."/>
            <person name="Grigoriev I.V."/>
            <person name="Lindberg D.R."/>
            <person name="Seaver E.C."/>
            <person name="Weisblat D.A."/>
            <person name="Putnam N.H."/>
            <person name="Rokhsar D.S."/>
        </authorList>
    </citation>
    <scope>NUCLEOTIDE SEQUENCE</scope>
    <source>
        <strain evidence="1 3">I ESC-2004</strain>
    </source>
</reference>
<reference evidence="3" key="1">
    <citation type="submission" date="2012-12" db="EMBL/GenBank/DDBJ databases">
        <authorList>
            <person name="Hellsten U."/>
            <person name="Grimwood J."/>
            <person name="Chapman J.A."/>
            <person name="Shapiro H."/>
            <person name="Aerts A."/>
            <person name="Otillar R.P."/>
            <person name="Terry A.Y."/>
            <person name="Boore J.L."/>
            <person name="Simakov O."/>
            <person name="Marletaz F."/>
            <person name="Cho S.-J."/>
            <person name="Edsinger-Gonzales E."/>
            <person name="Havlak P."/>
            <person name="Kuo D.-H."/>
            <person name="Larsson T."/>
            <person name="Lv J."/>
            <person name="Arendt D."/>
            <person name="Savage R."/>
            <person name="Osoegawa K."/>
            <person name="de Jong P."/>
            <person name="Lindberg D.R."/>
            <person name="Seaver E.C."/>
            <person name="Weisblat D.A."/>
            <person name="Putnam N.H."/>
            <person name="Grigoriev I.V."/>
            <person name="Rokhsar D.S."/>
        </authorList>
    </citation>
    <scope>NUCLEOTIDE SEQUENCE</scope>
    <source>
        <strain evidence="3">I ESC-2004</strain>
    </source>
</reference>
<accession>R7UKF4</accession>
<proteinExistence type="predicted"/>
<evidence type="ECO:0000313" key="2">
    <source>
        <dbReference type="EnsemblMetazoa" id="CapteP204624"/>
    </source>
</evidence>
<reference evidence="2" key="3">
    <citation type="submission" date="2015-06" db="UniProtKB">
        <authorList>
            <consortium name="EnsemblMetazoa"/>
        </authorList>
    </citation>
    <scope>IDENTIFICATION</scope>
</reference>
<keyword evidence="3" id="KW-1185">Reference proteome</keyword>